<comment type="similarity">
    <text evidence="7">Belongs to the protoporphyrinogen/coproporphyrinogen oxidase family. Coproporphyrinogen III oxidase subfamily.</text>
</comment>
<dbReference type="PRINTS" id="PR00419">
    <property type="entry name" value="ADXRDTASE"/>
</dbReference>
<dbReference type="SUPFAM" id="SSF54373">
    <property type="entry name" value="FAD-linked reductases, C-terminal domain"/>
    <property type="match status" value="1"/>
</dbReference>
<dbReference type="KEGG" id="fmr:Fuma_03390"/>
<reference evidence="9 10" key="1">
    <citation type="journal article" date="2016" name="Front. Microbiol.">
        <title>Fuerstia marisgermanicae gen. nov., sp. nov., an Unusual Member of the Phylum Planctomycetes from the German Wadden Sea.</title>
        <authorList>
            <person name="Kohn T."/>
            <person name="Heuer A."/>
            <person name="Jogler M."/>
            <person name="Vollmers J."/>
            <person name="Boedeker C."/>
            <person name="Bunk B."/>
            <person name="Rast P."/>
            <person name="Borchert D."/>
            <person name="Glockner I."/>
            <person name="Freese H.M."/>
            <person name="Klenk H.P."/>
            <person name="Overmann J."/>
            <person name="Kaster A.K."/>
            <person name="Rohde M."/>
            <person name="Wiegand S."/>
            <person name="Jogler C."/>
        </authorList>
    </citation>
    <scope>NUCLEOTIDE SEQUENCE [LARGE SCALE GENOMIC DNA]</scope>
    <source>
        <strain evidence="9 10">NH11</strain>
    </source>
</reference>
<dbReference type="Pfam" id="PF01593">
    <property type="entry name" value="Amino_oxidase"/>
    <property type="match status" value="1"/>
</dbReference>
<comment type="cofactor">
    <cofactor evidence="1 7">
        <name>FAD</name>
        <dbReference type="ChEBI" id="CHEBI:57692"/>
    </cofactor>
</comment>
<comment type="catalytic activity">
    <reaction evidence="7">
        <text>coproporphyrinogen III + 3 O2 = coproporphyrin III + 3 H2O2</text>
        <dbReference type="Rhea" id="RHEA:43436"/>
        <dbReference type="ChEBI" id="CHEBI:15379"/>
        <dbReference type="ChEBI" id="CHEBI:16240"/>
        <dbReference type="ChEBI" id="CHEBI:57309"/>
        <dbReference type="ChEBI" id="CHEBI:131725"/>
        <dbReference type="EC" id="1.3.3.15"/>
    </reaction>
</comment>
<dbReference type="UniPathway" id="UPA00252"/>
<evidence type="ECO:0000256" key="6">
    <source>
        <dbReference type="ARBA" id="ARBA00023133"/>
    </source>
</evidence>
<dbReference type="OrthoDB" id="9805195at2"/>
<keyword evidence="3 7" id="KW-0274">FAD</keyword>
<feature type="domain" description="Amine oxidase" evidence="8">
    <location>
        <begin position="13"/>
        <end position="474"/>
    </location>
</feature>
<comment type="function">
    <text evidence="7">Involved in coproporphyrin-dependent heme b biosynthesis. Catalyzes the oxidation of coproporphyrinogen III to coproporphyrin III.</text>
</comment>
<comment type="subcellular location">
    <subcellularLocation>
        <location evidence="7">Cytoplasm</location>
    </subcellularLocation>
</comment>
<dbReference type="InterPro" id="IPR050464">
    <property type="entry name" value="Zeta_carotene_desat/Oxidored"/>
</dbReference>
<dbReference type="Gene3D" id="1.10.3110.10">
    <property type="entry name" value="protoporphyrinogen ix oxidase, domain 3"/>
    <property type="match status" value="1"/>
</dbReference>
<dbReference type="InterPro" id="IPR036188">
    <property type="entry name" value="FAD/NAD-bd_sf"/>
</dbReference>
<dbReference type="EC" id="1.3.3.15" evidence="7"/>
<keyword evidence="7" id="KW-0963">Cytoplasm</keyword>
<dbReference type="EMBL" id="CP017641">
    <property type="protein sequence ID" value="APZ93772.1"/>
    <property type="molecule type" value="Genomic_DNA"/>
</dbReference>
<gene>
    <name evidence="9" type="primary">hemY_2</name>
    <name evidence="9" type="ORF">Fuma_03390</name>
</gene>
<dbReference type="InterPro" id="IPR004572">
    <property type="entry name" value="Protoporphyrinogen_oxidase"/>
</dbReference>
<dbReference type="FunFam" id="1.10.3110.10:FF:000002">
    <property type="entry name" value="Protoporphyrinogen oxidase"/>
    <property type="match status" value="1"/>
</dbReference>
<dbReference type="Gene3D" id="3.50.50.60">
    <property type="entry name" value="FAD/NAD(P)-binding domain"/>
    <property type="match status" value="1"/>
</dbReference>
<dbReference type="SUPFAM" id="SSF51905">
    <property type="entry name" value="FAD/NAD(P)-binding domain"/>
    <property type="match status" value="1"/>
</dbReference>
<name>A0A1P8WI87_9PLAN</name>
<keyword evidence="6 7" id="KW-0350">Heme biosynthesis</keyword>
<dbReference type="GO" id="GO:0005737">
    <property type="term" value="C:cytoplasm"/>
    <property type="evidence" value="ECO:0007669"/>
    <property type="project" value="UniProtKB-SubCell"/>
</dbReference>
<keyword evidence="2 7" id="KW-0285">Flavoprotein</keyword>
<evidence type="ECO:0000313" key="10">
    <source>
        <dbReference type="Proteomes" id="UP000187735"/>
    </source>
</evidence>
<dbReference type="PROSITE" id="PS51257">
    <property type="entry name" value="PROKAR_LIPOPROTEIN"/>
    <property type="match status" value="1"/>
</dbReference>
<accession>A0A1P8WI87</accession>
<dbReference type="PANTHER" id="PTHR42923:SF3">
    <property type="entry name" value="PROTOPORPHYRINOGEN OXIDASE"/>
    <property type="match status" value="1"/>
</dbReference>
<proteinExistence type="inferred from homology"/>
<evidence type="ECO:0000256" key="7">
    <source>
        <dbReference type="RuleBase" id="RU364052"/>
    </source>
</evidence>
<sequence length="480" mass="51543">MNGQRVAVIGGGITGLACAHRLISIDPDVQVTIFEGSDRLGGIIQTVQQDGFLIELGPDSFITNKPGGVQLCDEIGFSDQLIATDETYRRSLVLRKGRPLPVPDGFMLMAPANPVAIMTTPILSAKGKLRLLQEAITAAKTTDEDESLASFVRRRFGTEALERLVQPLVGGIYTADPEKLSLKATLPRFLDMERQHGSVIRATLAGQKTKSDDQNSRAKAAASGSGARYGLFTTPADGLSSLVTAVEQKLLASNRVTINTERAVVSMHRIDNRWRLQPDGAASCDFDGVAMTLPCHKAAALLDDSATELATTLREYEYASSAIVVSGHRIADFTHPLDAFGLVIPAIENRKILAVSFTSRKFPGRAPEGQVLLRTFVGGAMQPELLQLTDDEIMSIVQQELTSILGLKSAPAFQQIIRYNNSMPQYHVGHLDLVGRTETLVGDVPGLELAGSAYHGVGIPDSIASGRRAAECLLASQKST</sequence>
<keyword evidence="4" id="KW-0809">Transit peptide</keyword>
<evidence type="ECO:0000313" key="9">
    <source>
        <dbReference type="EMBL" id="APZ93772.1"/>
    </source>
</evidence>
<evidence type="ECO:0000256" key="4">
    <source>
        <dbReference type="ARBA" id="ARBA00022946"/>
    </source>
</evidence>
<comment type="pathway">
    <text evidence="7">Porphyrin-containing compound metabolism; protoheme biosynthesis.</text>
</comment>
<evidence type="ECO:0000256" key="5">
    <source>
        <dbReference type="ARBA" id="ARBA00023002"/>
    </source>
</evidence>
<keyword evidence="5 7" id="KW-0560">Oxidoreductase</keyword>
<evidence type="ECO:0000256" key="1">
    <source>
        <dbReference type="ARBA" id="ARBA00001974"/>
    </source>
</evidence>
<evidence type="ECO:0000256" key="2">
    <source>
        <dbReference type="ARBA" id="ARBA00022630"/>
    </source>
</evidence>
<dbReference type="GO" id="GO:0006783">
    <property type="term" value="P:heme biosynthetic process"/>
    <property type="evidence" value="ECO:0007669"/>
    <property type="project" value="UniProtKB-UniRule"/>
</dbReference>
<keyword evidence="10" id="KW-1185">Reference proteome</keyword>
<dbReference type="STRING" id="1891926.Fuma_03390"/>
<dbReference type="Proteomes" id="UP000187735">
    <property type="component" value="Chromosome"/>
</dbReference>
<dbReference type="NCBIfam" id="TIGR00562">
    <property type="entry name" value="proto_IX_ox"/>
    <property type="match status" value="1"/>
</dbReference>
<evidence type="ECO:0000259" key="8">
    <source>
        <dbReference type="Pfam" id="PF01593"/>
    </source>
</evidence>
<dbReference type="Gene3D" id="3.90.660.20">
    <property type="entry name" value="Protoporphyrinogen oxidase, mitochondrial, domain 2"/>
    <property type="match status" value="1"/>
</dbReference>
<dbReference type="AlphaFoldDB" id="A0A1P8WI87"/>
<evidence type="ECO:0000256" key="3">
    <source>
        <dbReference type="ARBA" id="ARBA00022827"/>
    </source>
</evidence>
<dbReference type="PANTHER" id="PTHR42923">
    <property type="entry name" value="PROTOPORPHYRINOGEN OXIDASE"/>
    <property type="match status" value="1"/>
</dbReference>
<dbReference type="InterPro" id="IPR002937">
    <property type="entry name" value="Amino_oxidase"/>
</dbReference>
<organism evidence="9 10">
    <name type="scientific">Fuerstiella marisgermanici</name>
    <dbReference type="NCBI Taxonomy" id="1891926"/>
    <lineage>
        <taxon>Bacteria</taxon>
        <taxon>Pseudomonadati</taxon>
        <taxon>Planctomycetota</taxon>
        <taxon>Planctomycetia</taxon>
        <taxon>Planctomycetales</taxon>
        <taxon>Planctomycetaceae</taxon>
        <taxon>Fuerstiella</taxon>
    </lineage>
</organism>
<dbReference type="GO" id="GO:0004729">
    <property type="term" value="F:oxygen-dependent protoporphyrinogen oxidase activity"/>
    <property type="evidence" value="ECO:0007669"/>
    <property type="project" value="UniProtKB-UniRule"/>
</dbReference>
<protein>
    <recommendedName>
        <fullName evidence="7">Coproporphyrinogen III oxidase</fullName>
        <ecNumber evidence="7">1.3.3.15</ecNumber>
    </recommendedName>
</protein>